<dbReference type="Proteomes" id="UP001562354">
    <property type="component" value="Unassembled WGS sequence"/>
</dbReference>
<evidence type="ECO:0000259" key="6">
    <source>
        <dbReference type="Pfam" id="PF00673"/>
    </source>
</evidence>
<protein>
    <recommendedName>
        <fullName evidence="9">Ribosomal protein L5</fullName>
    </recommendedName>
</protein>
<keyword evidence="2" id="KW-0689">Ribosomal protein</keyword>
<feature type="domain" description="Large ribosomal subunit protein uL5 N-terminal" evidence="5">
    <location>
        <begin position="216"/>
        <end position="269"/>
    </location>
</feature>
<feature type="compositionally biased region" description="Low complexity" evidence="4">
    <location>
        <begin position="75"/>
        <end position="89"/>
    </location>
</feature>
<feature type="region of interest" description="Disordered" evidence="4">
    <location>
        <begin position="17"/>
        <end position="143"/>
    </location>
</feature>
<dbReference type="Gene3D" id="3.30.1440.10">
    <property type="match status" value="1"/>
</dbReference>
<evidence type="ECO:0000313" key="8">
    <source>
        <dbReference type="Proteomes" id="UP001562354"/>
    </source>
</evidence>
<evidence type="ECO:0000256" key="2">
    <source>
        <dbReference type="ARBA" id="ARBA00022980"/>
    </source>
</evidence>
<dbReference type="InterPro" id="IPR031309">
    <property type="entry name" value="Ribosomal_uL5_C"/>
</dbReference>
<evidence type="ECO:0000256" key="4">
    <source>
        <dbReference type="SAM" id="MobiDB-lite"/>
    </source>
</evidence>
<dbReference type="PANTHER" id="PTHR11994">
    <property type="entry name" value="60S RIBOSOMAL PROTEIN L11-RELATED"/>
    <property type="match status" value="1"/>
</dbReference>
<organism evidence="7 8">
    <name type="scientific">Neodothiora populina</name>
    <dbReference type="NCBI Taxonomy" id="2781224"/>
    <lineage>
        <taxon>Eukaryota</taxon>
        <taxon>Fungi</taxon>
        <taxon>Dikarya</taxon>
        <taxon>Ascomycota</taxon>
        <taxon>Pezizomycotina</taxon>
        <taxon>Dothideomycetes</taxon>
        <taxon>Dothideomycetidae</taxon>
        <taxon>Dothideales</taxon>
        <taxon>Dothioraceae</taxon>
        <taxon>Neodothiora</taxon>
    </lineage>
</organism>
<evidence type="ECO:0000313" key="7">
    <source>
        <dbReference type="EMBL" id="KAL1297583.1"/>
    </source>
</evidence>
<dbReference type="EMBL" id="JBFMKM010000014">
    <property type="protein sequence ID" value="KAL1297583.1"/>
    <property type="molecule type" value="Genomic_DNA"/>
</dbReference>
<dbReference type="SUPFAM" id="SSF55282">
    <property type="entry name" value="RL5-like"/>
    <property type="match status" value="1"/>
</dbReference>
<feature type="compositionally biased region" description="Low complexity" evidence="4">
    <location>
        <begin position="20"/>
        <end position="38"/>
    </location>
</feature>
<feature type="compositionally biased region" description="Polar residues" evidence="4">
    <location>
        <begin position="57"/>
        <end position="70"/>
    </location>
</feature>
<feature type="domain" description="Large ribosomal subunit protein uL5 C-terminal" evidence="6">
    <location>
        <begin position="274"/>
        <end position="372"/>
    </location>
</feature>
<feature type="compositionally biased region" description="Polar residues" evidence="4">
    <location>
        <begin position="39"/>
        <end position="49"/>
    </location>
</feature>
<dbReference type="Pfam" id="PF00281">
    <property type="entry name" value="Ribosomal_L5"/>
    <property type="match status" value="1"/>
</dbReference>
<evidence type="ECO:0000259" key="5">
    <source>
        <dbReference type="Pfam" id="PF00281"/>
    </source>
</evidence>
<comment type="caution">
    <text evidence="7">The sequence shown here is derived from an EMBL/GenBank/DDBJ whole genome shotgun (WGS) entry which is preliminary data.</text>
</comment>
<sequence>MSVQSIARPFVRQTRRLNTSTLSSSSPSSCLASSSHQSFAHTSLQQQHSLPLRRHGSTATSNQDAQSSALQDLEAASSLASTSTPAGSLPKYDPVARAAKRNRELPPSRYKFRPPKYYRGPLHPHQPPPPSDPSSRLFEPGPFTLPRLQQTYESTFAPDLMTLAYVHYPPGYEAPAKSPRLRPWEGPSPYYKNRPLRGPRGADVLRLLRKPITFRNIPHIEKITVHTMVKGALDDSAHLHVAGMVVQAITNVRATAHKTKKSVAGFGIRKGQHVSVTAELKGEDMYHFLSKCIDVIMPKIKDWRGVKGSSGDSSGNIAFGFSSEEVALFPEVEVNYDAYPPRMIPGCHVVVHTTATNDRDARLLLSSFGIPFYGKRVN</sequence>
<dbReference type="RefSeq" id="XP_069197265.1">
    <property type="nucleotide sequence ID" value="XM_069346054.1"/>
</dbReference>
<accession>A0ABR3P467</accession>
<name>A0ABR3P467_9PEZI</name>
<keyword evidence="8" id="KW-1185">Reference proteome</keyword>
<evidence type="ECO:0008006" key="9">
    <source>
        <dbReference type="Google" id="ProtNLM"/>
    </source>
</evidence>
<evidence type="ECO:0000256" key="3">
    <source>
        <dbReference type="ARBA" id="ARBA00023274"/>
    </source>
</evidence>
<evidence type="ECO:0000256" key="1">
    <source>
        <dbReference type="ARBA" id="ARBA00008553"/>
    </source>
</evidence>
<reference evidence="7 8" key="1">
    <citation type="submission" date="2024-07" db="EMBL/GenBank/DDBJ databases">
        <title>Draft sequence of the Neodothiora populina.</title>
        <authorList>
            <person name="Drown D.D."/>
            <person name="Schuette U.S."/>
            <person name="Buechlein A.B."/>
            <person name="Rusch D.R."/>
            <person name="Winton L.W."/>
            <person name="Adams G.A."/>
        </authorList>
    </citation>
    <scope>NUCLEOTIDE SEQUENCE [LARGE SCALE GENOMIC DNA]</scope>
    <source>
        <strain evidence="7 8">CPC 39397</strain>
    </source>
</reference>
<dbReference type="InterPro" id="IPR002132">
    <property type="entry name" value="Ribosomal_uL5"/>
</dbReference>
<keyword evidence="3" id="KW-0687">Ribonucleoprotein</keyword>
<dbReference type="InterPro" id="IPR031310">
    <property type="entry name" value="Ribosomal_uL5_N"/>
</dbReference>
<dbReference type="GeneID" id="95979845"/>
<proteinExistence type="inferred from homology"/>
<gene>
    <name evidence="7" type="ORF">AAFC00_006146</name>
</gene>
<comment type="similarity">
    <text evidence="1">Belongs to the universal ribosomal protein uL5 family.</text>
</comment>
<dbReference type="InterPro" id="IPR022803">
    <property type="entry name" value="Ribosomal_uL5_dom_sf"/>
</dbReference>
<dbReference type="Pfam" id="PF00673">
    <property type="entry name" value="Ribosomal_L5_C"/>
    <property type="match status" value="1"/>
</dbReference>